<evidence type="ECO:0000256" key="1">
    <source>
        <dbReference type="ARBA" id="ARBA00004613"/>
    </source>
</evidence>
<dbReference type="InterPro" id="IPR050430">
    <property type="entry name" value="Peptidase_S1"/>
</dbReference>
<evidence type="ECO:0000256" key="4">
    <source>
        <dbReference type="ARBA" id="ARBA00022670"/>
    </source>
</evidence>
<dbReference type="InterPro" id="IPR009003">
    <property type="entry name" value="Peptidase_S1_PA"/>
</dbReference>
<dbReference type="InterPro" id="IPR001314">
    <property type="entry name" value="Peptidase_S1A"/>
</dbReference>
<dbReference type="InterPro" id="IPR043504">
    <property type="entry name" value="Peptidase_S1_PA_chymotrypsin"/>
</dbReference>
<dbReference type="Gene3D" id="2.40.10.10">
    <property type="entry name" value="Trypsin-like serine proteases"/>
    <property type="match status" value="2"/>
</dbReference>
<dbReference type="CDD" id="cd00190">
    <property type="entry name" value="Tryp_SPc"/>
    <property type="match status" value="2"/>
</dbReference>
<evidence type="ECO:0000313" key="13">
    <source>
        <dbReference type="Proteomes" id="UP000695007"/>
    </source>
</evidence>
<evidence type="ECO:0000256" key="2">
    <source>
        <dbReference type="ARBA" id="ARBA00007664"/>
    </source>
</evidence>
<evidence type="ECO:0000256" key="10">
    <source>
        <dbReference type="RuleBase" id="RU363034"/>
    </source>
</evidence>
<organism evidence="13 14">
    <name type="scientific">Ceratosolen solmsi marchali</name>
    <dbReference type="NCBI Taxonomy" id="326594"/>
    <lineage>
        <taxon>Eukaryota</taxon>
        <taxon>Metazoa</taxon>
        <taxon>Ecdysozoa</taxon>
        <taxon>Arthropoda</taxon>
        <taxon>Hexapoda</taxon>
        <taxon>Insecta</taxon>
        <taxon>Pterygota</taxon>
        <taxon>Neoptera</taxon>
        <taxon>Endopterygota</taxon>
        <taxon>Hymenoptera</taxon>
        <taxon>Apocrita</taxon>
        <taxon>Proctotrupomorpha</taxon>
        <taxon>Chalcidoidea</taxon>
        <taxon>Agaonidae</taxon>
        <taxon>Agaoninae</taxon>
        <taxon>Ceratosolen</taxon>
    </lineage>
</organism>
<dbReference type="GeneID" id="105365737"/>
<evidence type="ECO:0000313" key="14">
    <source>
        <dbReference type="RefSeq" id="XP_011502273.1"/>
    </source>
</evidence>
<dbReference type="PROSITE" id="PS00134">
    <property type="entry name" value="TRYPSIN_HIS"/>
    <property type="match status" value="1"/>
</dbReference>
<dbReference type="SMART" id="SM00020">
    <property type="entry name" value="Tryp_SPc"/>
    <property type="match status" value="2"/>
</dbReference>
<dbReference type="InterPro" id="IPR018114">
    <property type="entry name" value="TRYPSIN_HIS"/>
</dbReference>
<dbReference type="GO" id="GO:0006508">
    <property type="term" value="P:proteolysis"/>
    <property type="evidence" value="ECO:0007669"/>
    <property type="project" value="UniProtKB-KW"/>
</dbReference>
<dbReference type="GO" id="GO:0004252">
    <property type="term" value="F:serine-type endopeptidase activity"/>
    <property type="evidence" value="ECO:0007669"/>
    <property type="project" value="InterPro"/>
</dbReference>
<evidence type="ECO:0000259" key="12">
    <source>
        <dbReference type="PROSITE" id="PS50240"/>
    </source>
</evidence>
<dbReference type="PRINTS" id="PR00722">
    <property type="entry name" value="CHYMOTRYPSIN"/>
</dbReference>
<dbReference type="AlphaFoldDB" id="A0AAJ7DZM7"/>
<dbReference type="PROSITE" id="PS50240">
    <property type="entry name" value="TRYPSIN_DOM"/>
    <property type="match status" value="2"/>
</dbReference>
<reference evidence="14" key="1">
    <citation type="submission" date="2025-08" db="UniProtKB">
        <authorList>
            <consortium name="RefSeq"/>
        </authorList>
    </citation>
    <scope>IDENTIFICATION</scope>
</reference>
<dbReference type="FunFam" id="2.40.10.10:FF:000054">
    <property type="entry name" value="Complement C1r subcomponent"/>
    <property type="match status" value="1"/>
</dbReference>
<evidence type="ECO:0000256" key="11">
    <source>
        <dbReference type="SAM" id="SignalP"/>
    </source>
</evidence>
<gene>
    <name evidence="14" type="primary">LOC105365737</name>
</gene>
<dbReference type="InterPro" id="IPR001254">
    <property type="entry name" value="Trypsin_dom"/>
</dbReference>
<keyword evidence="5 11" id="KW-0732">Signal</keyword>
<keyword evidence="4 10" id="KW-0645">Protease</keyword>
<comment type="subcellular location">
    <subcellularLocation>
        <location evidence="1">Secreted</location>
    </subcellularLocation>
</comment>
<evidence type="ECO:0000256" key="3">
    <source>
        <dbReference type="ARBA" id="ARBA00022525"/>
    </source>
</evidence>
<dbReference type="PROSITE" id="PS00135">
    <property type="entry name" value="TRYPSIN_SER"/>
    <property type="match status" value="1"/>
</dbReference>
<evidence type="ECO:0000256" key="9">
    <source>
        <dbReference type="ARBA" id="ARBA00023180"/>
    </source>
</evidence>
<dbReference type="GO" id="GO:0005576">
    <property type="term" value="C:extracellular region"/>
    <property type="evidence" value="ECO:0007669"/>
    <property type="project" value="UniProtKB-SubCell"/>
</dbReference>
<sequence>MYLLLYVTLISIINALPSHSYPPFLVDIVGGSITRIEDYPFQVAVILEDRLWCGGTIISNEHVLTAAHCVFFATSTLYVRAGSSYWSKDGSLHRVIYNTTYGPRPNEDLSVIKVSPPFHFDETRQPIPLFYRDEVISPGTMGTVIGWGMTSETFISDHLRVVDLPYVDKKTCKELYSGTIIGRIMDGEICAGYIEGKNKDACQGDSGGPFIIDGRQAGIIAMGRGCGQPNSPGIFTDIAYYNEWIMEQISLFYTFSDNPSVNPNIIGGVRVPIQHFPYTVSILDQKGLWCSGSIITVFHVLTGSYCVYFAKTSSLIVHAGTSYWRRGGSYHHVIHNSTINPNIDIAILIVKEPFEFDETRRPIGMFSKYDMINRGMLGILTSWSNTRINLKSENSDQLRAVSVPIVEYSVCNDIYTKLGGQPIRSDQLCAGTPDKGTDPCQGDSGAPLVINNRLVGIVSTSYGCGQEDAPGVYTIVSYYSKWIYEQIST</sequence>
<dbReference type="RefSeq" id="XP_011502273.1">
    <property type="nucleotide sequence ID" value="XM_011503971.1"/>
</dbReference>
<feature type="domain" description="Peptidase S1" evidence="12">
    <location>
        <begin position="265"/>
        <end position="488"/>
    </location>
</feature>
<accession>A0AAJ7DZM7</accession>
<dbReference type="PANTHER" id="PTHR24276:SF91">
    <property type="entry name" value="AT26814P-RELATED"/>
    <property type="match status" value="1"/>
</dbReference>
<dbReference type="KEGG" id="csol:105365737"/>
<keyword evidence="13" id="KW-1185">Reference proteome</keyword>
<dbReference type="SUPFAM" id="SSF50494">
    <property type="entry name" value="Trypsin-like serine proteases"/>
    <property type="match status" value="2"/>
</dbReference>
<keyword evidence="3" id="KW-0964">Secreted</keyword>
<evidence type="ECO:0000256" key="7">
    <source>
        <dbReference type="ARBA" id="ARBA00022825"/>
    </source>
</evidence>
<feature type="chain" id="PRO_5042464347" evidence="11">
    <location>
        <begin position="16"/>
        <end position="489"/>
    </location>
</feature>
<name>A0AAJ7DZM7_9HYME</name>
<evidence type="ECO:0000256" key="6">
    <source>
        <dbReference type="ARBA" id="ARBA00022801"/>
    </source>
</evidence>
<protein>
    <submittedName>
        <fullName evidence="14">Clotting factor B-like</fullName>
    </submittedName>
</protein>
<proteinExistence type="inferred from homology"/>
<keyword evidence="8" id="KW-1015">Disulfide bond</keyword>
<dbReference type="PANTHER" id="PTHR24276">
    <property type="entry name" value="POLYSERASE-RELATED"/>
    <property type="match status" value="1"/>
</dbReference>
<dbReference type="Pfam" id="PF00089">
    <property type="entry name" value="Trypsin"/>
    <property type="match status" value="2"/>
</dbReference>
<feature type="domain" description="Peptidase S1" evidence="12">
    <location>
        <begin position="28"/>
        <end position="250"/>
    </location>
</feature>
<comment type="similarity">
    <text evidence="2">Belongs to the peptidase S1 family.</text>
</comment>
<keyword evidence="7 10" id="KW-0720">Serine protease</keyword>
<keyword evidence="6 10" id="KW-0378">Hydrolase</keyword>
<dbReference type="Proteomes" id="UP000695007">
    <property type="component" value="Unplaced"/>
</dbReference>
<evidence type="ECO:0000256" key="5">
    <source>
        <dbReference type="ARBA" id="ARBA00022729"/>
    </source>
</evidence>
<dbReference type="InterPro" id="IPR033116">
    <property type="entry name" value="TRYPSIN_SER"/>
</dbReference>
<feature type="signal peptide" evidence="11">
    <location>
        <begin position="1"/>
        <end position="15"/>
    </location>
</feature>
<keyword evidence="9" id="KW-0325">Glycoprotein</keyword>
<evidence type="ECO:0000256" key="8">
    <source>
        <dbReference type="ARBA" id="ARBA00023157"/>
    </source>
</evidence>